<dbReference type="PANTHER" id="PTHR22744">
    <property type="entry name" value="HELIX LOOP HELIX PROTEIN 21-RELATED"/>
    <property type="match status" value="1"/>
</dbReference>
<evidence type="ECO:0000313" key="3">
    <source>
        <dbReference type="Proteomes" id="UP000008281"/>
    </source>
</evidence>
<dbReference type="HOGENOM" id="CLU_036654_2_1_1"/>
<dbReference type="PROSITE" id="PS50097">
    <property type="entry name" value="BTB"/>
    <property type="match status" value="1"/>
</dbReference>
<feature type="domain" description="BTB" evidence="1">
    <location>
        <begin position="20"/>
        <end position="87"/>
    </location>
</feature>
<reference evidence="2" key="1">
    <citation type="submission" date="2007-07" db="EMBL/GenBank/DDBJ databases">
        <title>PCAP assembly of the Caenorhabditis remanei genome.</title>
        <authorList>
            <consortium name="The Caenorhabditis remanei Sequencing Consortium"/>
            <person name="Wilson R.K."/>
        </authorList>
    </citation>
    <scope>NUCLEOTIDE SEQUENCE [LARGE SCALE GENOMIC DNA]</scope>
    <source>
        <strain evidence="2">PB4641</strain>
    </source>
</reference>
<dbReference type="Proteomes" id="UP000008281">
    <property type="component" value="Unassembled WGS sequence"/>
</dbReference>
<keyword evidence="3" id="KW-1185">Reference proteome</keyword>
<evidence type="ECO:0000259" key="1">
    <source>
        <dbReference type="PROSITE" id="PS50097"/>
    </source>
</evidence>
<dbReference type="PANTHER" id="PTHR22744:SF14">
    <property type="entry name" value="BTB DOMAIN-CONTAINING PROTEIN-RELATED"/>
    <property type="match status" value="1"/>
</dbReference>
<dbReference type="InterPro" id="IPR000210">
    <property type="entry name" value="BTB/POZ_dom"/>
</dbReference>
<organism evidence="3">
    <name type="scientific">Caenorhabditis remanei</name>
    <name type="common">Caenorhabditis vulgaris</name>
    <dbReference type="NCBI Taxonomy" id="31234"/>
    <lineage>
        <taxon>Eukaryota</taxon>
        <taxon>Metazoa</taxon>
        <taxon>Ecdysozoa</taxon>
        <taxon>Nematoda</taxon>
        <taxon>Chromadorea</taxon>
        <taxon>Rhabditida</taxon>
        <taxon>Rhabditina</taxon>
        <taxon>Rhabditomorpha</taxon>
        <taxon>Rhabditoidea</taxon>
        <taxon>Rhabditidae</taxon>
        <taxon>Peloderinae</taxon>
        <taxon>Caenorhabditis</taxon>
    </lineage>
</organism>
<dbReference type="InParanoid" id="E3MT98"/>
<dbReference type="EMBL" id="DS268476">
    <property type="protein sequence ID" value="EFP08771.1"/>
    <property type="molecule type" value="Genomic_DNA"/>
</dbReference>
<dbReference type="OrthoDB" id="5847610at2759"/>
<dbReference type="STRING" id="31234.E3MT98"/>
<sequence>MSAAPEMSIYESTFAQSDKTDAILVVEGKKLHVNKTLLSCHSDYFNSLFNGEFKEKSMSEIEIEDVKFEDFATLLSLIHPKPIKPSAKKADKILELAERFLLPAATNYMELFLLSTNEDAYYKLILGDKYGLNVLIKHALSLYTNRVQIFAYSNALTNVSDATKARLYEKLVDLKR</sequence>
<evidence type="ECO:0000313" key="2">
    <source>
        <dbReference type="EMBL" id="EFP08771.1"/>
    </source>
</evidence>
<dbReference type="Gene3D" id="3.30.710.10">
    <property type="entry name" value="Potassium Channel Kv1.1, Chain A"/>
    <property type="match status" value="1"/>
</dbReference>
<dbReference type="CDD" id="cd01165">
    <property type="entry name" value="BTB_POZ"/>
    <property type="match status" value="1"/>
</dbReference>
<dbReference type="SUPFAM" id="SSF54695">
    <property type="entry name" value="POZ domain"/>
    <property type="match status" value="1"/>
</dbReference>
<accession>E3MT98</accession>
<dbReference type="AlphaFoldDB" id="E3MT98"/>
<dbReference type="SMART" id="SM00225">
    <property type="entry name" value="BTB"/>
    <property type="match status" value="1"/>
</dbReference>
<dbReference type="InterPro" id="IPR011333">
    <property type="entry name" value="SKP1/BTB/POZ_sf"/>
</dbReference>
<protein>
    <recommendedName>
        <fullName evidence="1">BTB domain-containing protein</fullName>
    </recommendedName>
</protein>
<name>E3MT98_CAERE</name>
<proteinExistence type="predicted"/>
<gene>
    <name evidence="2" type="ORF">CRE_19777</name>
</gene>
<dbReference type="Pfam" id="PF00651">
    <property type="entry name" value="BTB"/>
    <property type="match status" value="1"/>
</dbReference>
<dbReference type="OMA" id="KENCASF"/>